<dbReference type="Proteomes" id="UP001523550">
    <property type="component" value="Unassembled WGS sequence"/>
</dbReference>
<evidence type="ECO:0008006" key="5">
    <source>
        <dbReference type="Google" id="ProtNLM"/>
    </source>
</evidence>
<keyword evidence="2" id="KW-0732">Signal</keyword>
<evidence type="ECO:0000256" key="2">
    <source>
        <dbReference type="SAM" id="SignalP"/>
    </source>
</evidence>
<protein>
    <recommendedName>
        <fullName evidence="5">Kazal-type serine protease inhibitor-like protein</fullName>
    </recommendedName>
</protein>
<gene>
    <name evidence="3" type="ORF">J2T60_001557</name>
</gene>
<evidence type="ECO:0000313" key="4">
    <source>
        <dbReference type="Proteomes" id="UP001523550"/>
    </source>
</evidence>
<accession>A0ABT1G942</accession>
<reference evidence="3 4" key="1">
    <citation type="submission" date="2022-03" db="EMBL/GenBank/DDBJ databases">
        <title>Genomic Encyclopedia of Type Strains, Phase III (KMG-III): the genomes of soil and plant-associated and newly described type strains.</title>
        <authorList>
            <person name="Whitman W."/>
        </authorList>
    </citation>
    <scope>NUCLEOTIDE SEQUENCE [LARGE SCALE GENOMIC DNA]</scope>
    <source>
        <strain evidence="3 4">BSker1</strain>
    </source>
</reference>
<feature type="chain" id="PRO_5045287447" description="Kazal-type serine protease inhibitor-like protein" evidence="2">
    <location>
        <begin position="28"/>
        <end position="126"/>
    </location>
</feature>
<comment type="caution">
    <text evidence="3">The sequence shown here is derived from an EMBL/GenBank/DDBJ whole genome shotgun (WGS) entry which is preliminary data.</text>
</comment>
<dbReference type="EMBL" id="JALJYF010000002">
    <property type="protein sequence ID" value="MCP1727557.1"/>
    <property type="molecule type" value="Genomic_DNA"/>
</dbReference>
<keyword evidence="4" id="KW-1185">Reference proteome</keyword>
<feature type="signal peptide" evidence="2">
    <location>
        <begin position="1"/>
        <end position="27"/>
    </location>
</feature>
<evidence type="ECO:0000313" key="3">
    <source>
        <dbReference type="EMBL" id="MCP1727557.1"/>
    </source>
</evidence>
<proteinExistence type="predicted"/>
<feature type="compositionally biased region" description="Basic and acidic residues" evidence="1">
    <location>
        <begin position="73"/>
        <end position="82"/>
    </location>
</feature>
<name>A0ABT1G942_9GAMM</name>
<evidence type="ECO:0000256" key="1">
    <source>
        <dbReference type="SAM" id="MobiDB-lite"/>
    </source>
</evidence>
<sequence length="126" mass="13596">MTQVARQLAALALCLLTLMAFSTQVLADCLAEMPANGDDCHETVMSDCGHHMADQACMSAADCGQAEQAVPAGERKQDRDAEPDPLLTVPATGPPPASQPARLPATLYTYQSNDRRCYLHCCRFLE</sequence>
<feature type="region of interest" description="Disordered" evidence="1">
    <location>
        <begin position="68"/>
        <end position="103"/>
    </location>
</feature>
<organism evidence="3 4">
    <name type="scientific">Natronospira proteinivora</name>
    <dbReference type="NCBI Taxonomy" id="1807133"/>
    <lineage>
        <taxon>Bacteria</taxon>
        <taxon>Pseudomonadati</taxon>
        <taxon>Pseudomonadota</taxon>
        <taxon>Gammaproteobacteria</taxon>
        <taxon>Natronospirales</taxon>
        <taxon>Natronospiraceae</taxon>
        <taxon>Natronospira</taxon>
    </lineage>
</organism>
<dbReference type="RefSeq" id="WP_253447931.1">
    <property type="nucleotide sequence ID" value="NZ_JALJYF010000002.1"/>
</dbReference>